<dbReference type="Proteomes" id="UP000241074">
    <property type="component" value="Chromosome"/>
</dbReference>
<dbReference type="SUPFAM" id="SSF55073">
    <property type="entry name" value="Nucleotide cyclase"/>
    <property type="match status" value="1"/>
</dbReference>
<dbReference type="InterPro" id="IPR029787">
    <property type="entry name" value="Nucleotide_cyclase"/>
</dbReference>
<keyword evidence="4" id="KW-1133">Transmembrane helix</keyword>
<protein>
    <recommendedName>
        <fullName evidence="2">diguanylate cyclase</fullName>
        <ecNumber evidence="2">2.7.7.65</ecNumber>
    </recommendedName>
</protein>
<dbReference type="AlphaFoldDB" id="A0A2P1PP32"/>
<dbReference type="Gene3D" id="3.30.70.270">
    <property type="match status" value="1"/>
</dbReference>
<dbReference type="KEGG" id="xba:C7S18_04935"/>
<name>A0A2P1PP32_9GAMM</name>
<dbReference type="PROSITE" id="PS50887">
    <property type="entry name" value="GGDEF"/>
    <property type="match status" value="1"/>
</dbReference>
<feature type="transmembrane region" description="Helical" evidence="4">
    <location>
        <begin position="139"/>
        <end position="160"/>
    </location>
</feature>
<evidence type="ECO:0000256" key="4">
    <source>
        <dbReference type="SAM" id="Phobius"/>
    </source>
</evidence>
<dbReference type="FunFam" id="3.30.70.270:FF:000001">
    <property type="entry name" value="Diguanylate cyclase domain protein"/>
    <property type="match status" value="1"/>
</dbReference>
<evidence type="ECO:0000313" key="6">
    <source>
        <dbReference type="EMBL" id="AVP96587.1"/>
    </source>
</evidence>
<dbReference type="InterPro" id="IPR043128">
    <property type="entry name" value="Rev_trsase/Diguanyl_cyclase"/>
</dbReference>
<keyword evidence="7" id="KW-1185">Reference proteome</keyword>
<evidence type="ECO:0000256" key="3">
    <source>
        <dbReference type="ARBA" id="ARBA00034247"/>
    </source>
</evidence>
<feature type="transmembrane region" description="Helical" evidence="4">
    <location>
        <begin position="84"/>
        <end position="104"/>
    </location>
</feature>
<dbReference type="SMART" id="SM00267">
    <property type="entry name" value="GGDEF"/>
    <property type="match status" value="1"/>
</dbReference>
<organism evidence="6 7">
    <name type="scientific">Ahniella affigens</name>
    <dbReference type="NCBI Taxonomy" id="2021234"/>
    <lineage>
        <taxon>Bacteria</taxon>
        <taxon>Pseudomonadati</taxon>
        <taxon>Pseudomonadota</taxon>
        <taxon>Gammaproteobacteria</taxon>
        <taxon>Lysobacterales</taxon>
        <taxon>Rhodanobacteraceae</taxon>
        <taxon>Ahniella</taxon>
    </lineage>
</organism>
<proteinExistence type="predicted"/>
<evidence type="ECO:0000256" key="2">
    <source>
        <dbReference type="ARBA" id="ARBA00012528"/>
    </source>
</evidence>
<reference evidence="6 7" key="1">
    <citation type="submission" date="2018-03" db="EMBL/GenBank/DDBJ databases">
        <title>Ahniella affigens gen. nov., sp. nov., a gammaproteobacterium isolated from sandy soil near a stream.</title>
        <authorList>
            <person name="Ko Y."/>
            <person name="Kim J.-H."/>
        </authorList>
    </citation>
    <scope>NUCLEOTIDE SEQUENCE [LARGE SCALE GENOMIC DNA]</scope>
    <source>
        <strain evidence="6 7">D13</strain>
    </source>
</reference>
<feature type="transmembrane region" description="Helical" evidence="4">
    <location>
        <begin position="209"/>
        <end position="230"/>
    </location>
</feature>
<dbReference type="EMBL" id="CP027860">
    <property type="protein sequence ID" value="AVP96587.1"/>
    <property type="molecule type" value="Genomic_DNA"/>
</dbReference>
<dbReference type="Pfam" id="PF00990">
    <property type="entry name" value="GGDEF"/>
    <property type="match status" value="1"/>
</dbReference>
<evidence type="ECO:0000313" key="7">
    <source>
        <dbReference type="Proteomes" id="UP000241074"/>
    </source>
</evidence>
<feature type="transmembrane region" description="Helical" evidence="4">
    <location>
        <begin position="116"/>
        <end position="133"/>
    </location>
</feature>
<dbReference type="RefSeq" id="WP_106890515.1">
    <property type="nucleotide sequence ID" value="NZ_CP027860.1"/>
</dbReference>
<evidence type="ECO:0000259" key="5">
    <source>
        <dbReference type="PROSITE" id="PS50887"/>
    </source>
</evidence>
<dbReference type="CDD" id="cd01949">
    <property type="entry name" value="GGDEF"/>
    <property type="match status" value="1"/>
</dbReference>
<dbReference type="InterPro" id="IPR050469">
    <property type="entry name" value="Diguanylate_Cyclase"/>
</dbReference>
<feature type="domain" description="GGDEF" evidence="5">
    <location>
        <begin position="271"/>
        <end position="404"/>
    </location>
</feature>
<keyword evidence="4" id="KW-0812">Transmembrane</keyword>
<dbReference type="EC" id="2.7.7.65" evidence="2"/>
<evidence type="ECO:0000256" key="1">
    <source>
        <dbReference type="ARBA" id="ARBA00001946"/>
    </source>
</evidence>
<accession>A0A2P1PP32</accession>
<dbReference type="NCBIfam" id="TIGR00254">
    <property type="entry name" value="GGDEF"/>
    <property type="match status" value="1"/>
</dbReference>
<dbReference type="PANTHER" id="PTHR45138">
    <property type="entry name" value="REGULATORY COMPONENTS OF SENSORY TRANSDUCTION SYSTEM"/>
    <property type="match status" value="1"/>
</dbReference>
<keyword evidence="4" id="KW-0472">Membrane</keyword>
<feature type="transmembrane region" description="Helical" evidence="4">
    <location>
        <begin position="172"/>
        <end position="189"/>
    </location>
</feature>
<dbReference type="PANTHER" id="PTHR45138:SF9">
    <property type="entry name" value="DIGUANYLATE CYCLASE DGCM-RELATED"/>
    <property type="match status" value="1"/>
</dbReference>
<dbReference type="GO" id="GO:0052621">
    <property type="term" value="F:diguanylate cyclase activity"/>
    <property type="evidence" value="ECO:0007669"/>
    <property type="project" value="UniProtKB-EC"/>
</dbReference>
<comment type="cofactor">
    <cofactor evidence="1">
        <name>Mg(2+)</name>
        <dbReference type="ChEBI" id="CHEBI:18420"/>
    </cofactor>
</comment>
<feature type="transmembrane region" description="Helical" evidence="4">
    <location>
        <begin position="28"/>
        <end position="47"/>
    </location>
</feature>
<sequence>MRIVNWRPSNLRAATGHGNAAVVDPRSIFLTLAMLSLLTGGVLGLMHRSLLPDVQRAAVLWRQGTLMVAMSGAMFAFQDLLPRWLGVIVANGLLLFGLTTYLHALRSFFALPSPRLAYLLAAVVIALLGWFVLVVDLYAVRVGLSSVLIGGLLLVSALTVHQNRRSDLETSARIMAGILFFSALVMAARMLSAPFLNGPNVLVPNVMNILAGLVGAIFPVVGTTAFLMMCSDRARLRLLKASVTDELTDLPNRRALAEFAATQRRQLGAGRSVALLLFDLDRFKLINDTYGHEAGDRALIHVAGILKRLAPNDALAGRFGGEEFLCVLPVTSIDTAMALAEAIRAELARSPMQLGQERMTITASFGVSLMESNADALDRALAKADRAMYRAKASGRNRVELFDQVGQASANLK</sequence>
<feature type="transmembrane region" description="Helical" evidence="4">
    <location>
        <begin position="59"/>
        <end position="78"/>
    </location>
</feature>
<comment type="catalytic activity">
    <reaction evidence="3">
        <text>2 GTP = 3',3'-c-di-GMP + 2 diphosphate</text>
        <dbReference type="Rhea" id="RHEA:24898"/>
        <dbReference type="ChEBI" id="CHEBI:33019"/>
        <dbReference type="ChEBI" id="CHEBI:37565"/>
        <dbReference type="ChEBI" id="CHEBI:58805"/>
        <dbReference type="EC" id="2.7.7.65"/>
    </reaction>
</comment>
<dbReference type="OrthoDB" id="9803824at2"/>
<dbReference type="InterPro" id="IPR000160">
    <property type="entry name" value="GGDEF_dom"/>
</dbReference>
<gene>
    <name evidence="6" type="ORF">C7S18_04935</name>
</gene>
<reference evidence="6 7" key="2">
    <citation type="submission" date="2018-03" db="EMBL/GenBank/DDBJ databases">
        <authorList>
            <person name="Keele B.F."/>
        </authorList>
    </citation>
    <scope>NUCLEOTIDE SEQUENCE [LARGE SCALE GENOMIC DNA]</scope>
    <source>
        <strain evidence="6 7">D13</strain>
    </source>
</reference>